<accession>A0ABR6FUB2</accession>
<sequence length="39" mass="4221">MSKRRAAMGVDYAQGYGVGKPARLDMLRGPQLRDVAEVG</sequence>
<name>A0ABR6FUB2_9BURK</name>
<organism evidence="1 2">
    <name type="scientific">Paraburkholderia silvatlantica</name>
    <dbReference type="NCBI Taxonomy" id="321895"/>
    <lineage>
        <taxon>Bacteria</taxon>
        <taxon>Pseudomonadati</taxon>
        <taxon>Pseudomonadota</taxon>
        <taxon>Betaproteobacteria</taxon>
        <taxon>Burkholderiales</taxon>
        <taxon>Burkholderiaceae</taxon>
        <taxon>Paraburkholderia</taxon>
    </lineage>
</organism>
<dbReference type="EMBL" id="JACHVZ010000016">
    <property type="protein sequence ID" value="MBB2931026.1"/>
    <property type="molecule type" value="Genomic_DNA"/>
</dbReference>
<evidence type="ECO:0000313" key="1">
    <source>
        <dbReference type="EMBL" id="MBB2931026.1"/>
    </source>
</evidence>
<protein>
    <submittedName>
        <fullName evidence="1">EAL domain-containing protein (Putative c-di-GMP-specific phosphodiesterase class I)</fullName>
    </submittedName>
</protein>
<evidence type="ECO:0000313" key="2">
    <source>
        <dbReference type="Proteomes" id="UP000533533"/>
    </source>
</evidence>
<gene>
    <name evidence="1" type="ORF">FHX59_005493</name>
</gene>
<reference evidence="1 2" key="1">
    <citation type="submission" date="2020-08" db="EMBL/GenBank/DDBJ databases">
        <title>Genomic Encyclopedia of Type Strains, Phase IV (KMG-V): Genome sequencing to study the core and pangenomes of soil and plant-associated prokaryotes.</title>
        <authorList>
            <person name="Whitman W."/>
        </authorList>
    </citation>
    <scope>NUCLEOTIDE SEQUENCE [LARGE SCALE GENOMIC DNA]</scope>
    <source>
        <strain evidence="1 2">SRMrh-85</strain>
    </source>
</reference>
<proteinExistence type="predicted"/>
<dbReference type="Proteomes" id="UP000533533">
    <property type="component" value="Unassembled WGS sequence"/>
</dbReference>
<comment type="caution">
    <text evidence="1">The sequence shown here is derived from an EMBL/GenBank/DDBJ whole genome shotgun (WGS) entry which is preliminary data.</text>
</comment>
<keyword evidence="2" id="KW-1185">Reference proteome</keyword>